<feature type="domain" description="Aminotransferase class V" evidence="3">
    <location>
        <begin position="3"/>
        <end position="365"/>
    </location>
</feature>
<dbReference type="InterPro" id="IPR015424">
    <property type="entry name" value="PyrdxlP-dep_Trfase"/>
</dbReference>
<dbReference type="PIRSF" id="PIRSF005572">
    <property type="entry name" value="NifS"/>
    <property type="match status" value="1"/>
</dbReference>
<evidence type="ECO:0000256" key="1">
    <source>
        <dbReference type="ARBA" id="ARBA00001933"/>
    </source>
</evidence>
<keyword evidence="4" id="KW-0808">Transferase</keyword>
<reference evidence="4 5" key="1">
    <citation type="submission" date="2019-11" db="EMBL/GenBank/DDBJ databases">
        <title>Characterisation of Fundicoccus ignavus gen. nov. sp. nov., a novel genus of the family Aerococcaceae isolated from bulk tank milk.</title>
        <authorList>
            <person name="Siebert A."/>
            <person name="Huptas C."/>
            <person name="Wenning M."/>
            <person name="Scherer S."/>
            <person name="Doll E.V."/>
        </authorList>
    </citation>
    <scope>NUCLEOTIDE SEQUENCE [LARGE SCALE GENOMIC DNA]</scope>
    <source>
        <strain evidence="4 5">DSM 109653</strain>
    </source>
</reference>
<dbReference type="PANTHER" id="PTHR11601:SF50">
    <property type="entry name" value="CYSTEINE DESULFURASE ISCS 2-RELATED"/>
    <property type="match status" value="1"/>
</dbReference>
<evidence type="ECO:0000313" key="5">
    <source>
        <dbReference type="Proteomes" id="UP000469870"/>
    </source>
</evidence>
<keyword evidence="4" id="KW-0032">Aminotransferase</keyword>
<sequence>MFYFDNSATTQPSETVMKVVQEVAINYFANPSSIHFMGEKSKALLNSARQQVAELLDYKESEIYFTSSGTEANNWVFQAVLPALGSLHSERKKVIISSIEHPSITAQIEVIERMGYIVELAPVDEDGVLDLKSLAQLITKDVLILSTMSVNNEVGSIQPLDAIAELLKDFPQIVWHVDGIQSVTTQFENMLNKRIDLLSLSSHKFHSVRGVGILAKRQKVDSEPMLYGGGQEAGLRSSTENLPAIVATAKALRLSKESQEIVKPKLKLYREKICQSLTSQKWQVYAEQTGSEHIICAALEGVPGEVLVHALAEKSVIVSTTSACSSRKHQAHHTLKAMNIPEAISTSAIRISMSHTTTDEDVTALINAIEVVSQKFNK</sequence>
<protein>
    <submittedName>
        <fullName evidence="4">Aminotransferase class V-fold PLP-dependent enzyme</fullName>
    </submittedName>
</protein>
<proteinExistence type="predicted"/>
<dbReference type="Gene3D" id="1.10.260.50">
    <property type="match status" value="1"/>
</dbReference>
<dbReference type="EMBL" id="WJQR01000004">
    <property type="protein sequence ID" value="MRI81464.1"/>
    <property type="molecule type" value="Genomic_DNA"/>
</dbReference>
<evidence type="ECO:0000259" key="3">
    <source>
        <dbReference type="Pfam" id="PF00266"/>
    </source>
</evidence>
<dbReference type="InterPro" id="IPR016454">
    <property type="entry name" value="Cysteine_dSase"/>
</dbReference>
<dbReference type="Proteomes" id="UP000469870">
    <property type="component" value="Unassembled WGS sequence"/>
</dbReference>
<dbReference type="InterPro" id="IPR000192">
    <property type="entry name" value="Aminotrans_V_dom"/>
</dbReference>
<dbReference type="Pfam" id="PF00266">
    <property type="entry name" value="Aminotran_5"/>
    <property type="match status" value="1"/>
</dbReference>
<dbReference type="SUPFAM" id="SSF53383">
    <property type="entry name" value="PLP-dependent transferases"/>
    <property type="match status" value="1"/>
</dbReference>
<organism evidence="4 5">
    <name type="scientific">Fundicoccus ignavus</name>
    <dbReference type="NCBI Taxonomy" id="2664442"/>
    <lineage>
        <taxon>Bacteria</taxon>
        <taxon>Bacillati</taxon>
        <taxon>Bacillota</taxon>
        <taxon>Bacilli</taxon>
        <taxon>Lactobacillales</taxon>
        <taxon>Aerococcaceae</taxon>
        <taxon>Fundicoccus</taxon>
    </lineage>
</organism>
<evidence type="ECO:0000256" key="2">
    <source>
        <dbReference type="ARBA" id="ARBA00022898"/>
    </source>
</evidence>
<dbReference type="PANTHER" id="PTHR11601">
    <property type="entry name" value="CYSTEINE DESULFURYLASE FAMILY MEMBER"/>
    <property type="match status" value="1"/>
</dbReference>
<dbReference type="GO" id="GO:0008483">
    <property type="term" value="F:transaminase activity"/>
    <property type="evidence" value="ECO:0007669"/>
    <property type="project" value="UniProtKB-KW"/>
</dbReference>
<dbReference type="InterPro" id="IPR015422">
    <property type="entry name" value="PyrdxlP-dep_Trfase_small"/>
</dbReference>
<dbReference type="Gene3D" id="3.90.1150.10">
    <property type="entry name" value="Aspartate Aminotransferase, domain 1"/>
    <property type="match status" value="1"/>
</dbReference>
<gene>
    <name evidence="4" type="ORF">GIY11_05480</name>
</gene>
<name>A0A844BKA9_9LACT</name>
<dbReference type="RefSeq" id="WP_153861812.1">
    <property type="nucleotide sequence ID" value="NZ_WJQR01000004.1"/>
</dbReference>
<dbReference type="AlphaFoldDB" id="A0A844BKA9"/>
<accession>A0A844BKA9</accession>
<comment type="caution">
    <text evidence="4">The sequence shown here is derived from an EMBL/GenBank/DDBJ whole genome shotgun (WGS) entry which is preliminary data.</text>
</comment>
<keyword evidence="2" id="KW-0663">Pyridoxal phosphate</keyword>
<comment type="cofactor">
    <cofactor evidence="1">
        <name>pyridoxal 5'-phosphate</name>
        <dbReference type="ChEBI" id="CHEBI:597326"/>
    </cofactor>
</comment>
<dbReference type="Gene3D" id="3.40.640.10">
    <property type="entry name" value="Type I PLP-dependent aspartate aminotransferase-like (Major domain)"/>
    <property type="match status" value="1"/>
</dbReference>
<dbReference type="InterPro" id="IPR015421">
    <property type="entry name" value="PyrdxlP-dep_Trfase_major"/>
</dbReference>
<evidence type="ECO:0000313" key="4">
    <source>
        <dbReference type="EMBL" id="MRI81464.1"/>
    </source>
</evidence>